<keyword evidence="2" id="KW-1185">Reference proteome</keyword>
<protein>
    <submittedName>
        <fullName evidence="1">13128_t:CDS:1</fullName>
    </submittedName>
</protein>
<organism evidence="1 2">
    <name type="scientific">Funneliformis caledonium</name>
    <dbReference type="NCBI Taxonomy" id="1117310"/>
    <lineage>
        <taxon>Eukaryota</taxon>
        <taxon>Fungi</taxon>
        <taxon>Fungi incertae sedis</taxon>
        <taxon>Mucoromycota</taxon>
        <taxon>Glomeromycotina</taxon>
        <taxon>Glomeromycetes</taxon>
        <taxon>Glomerales</taxon>
        <taxon>Glomeraceae</taxon>
        <taxon>Funneliformis</taxon>
    </lineage>
</organism>
<evidence type="ECO:0000313" key="2">
    <source>
        <dbReference type="Proteomes" id="UP000789570"/>
    </source>
</evidence>
<proteinExistence type="predicted"/>
<gene>
    <name evidence="1" type="ORF">FCALED_LOCUS8360</name>
</gene>
<comment type="caution">
    <text evidence="1">The sequence shown here is derived from an EMBL/GenBank/DDBJ whole genome shotgun (WGS) entry which is preliminary data.</text>
</comment>
<reference evidence="1" key="1">
    <citation type="submission" date="2021-06" db="EMBL/GenBank/DDBJ databases">
        <authorList>
            <person name="Kallberg Y."/>
            <person name="Tangrot J."/>
            <person name="Rosling A."/>
        </authorList>
    </citation>
    <scope>NUCLEOTIDE SEQUENCE</scope>
    <source>
        <strain evidence="1">UK204</strain>
    </source>
</reference>
<accession>A0A9N9GEA9</accession>
<dbReference type="Proteomes" id="UP000789570">
    <property type="component" value="Unassembled WGS sequence"/>
</dbReference>
<name>A0A9N9GEA9_9GLOM</name>
<evidence type="ECO:0000313" key="1">
    <source>
        <dbReference type="EMBL" id="CAG8596292.1"/>
    </source>
</evidence>
<dbReference type="EMBL" id="CAJVPQ010002415">
    <property type="protein sequence ID" value="CAG8596292.1"/>
    <property type="molecule type" value="Genomic_DNA"/>
</dbReference>
<sequence length="66" mass="7617">MTAFKLIPLASNNRLVSSHKEQKEEELLNILLLLDQDIHHLADKQIRNNKLAKFSLSFVDEICTVE</sequence>
<dbReference type="AlphaFoldDB" id="A0A9N9GEA9"/>